<evidence type="ECO:0000313" key="2">
    <source>
        <dbReference type="EMBL" id="MBC5783149.1"/>
    </source>
</evidence>
<evidence type="ECO:0000256" key="1">
    <source>
        <dbReference type="SAM" id="Phobius"/>
    </source>
</evidence>
<gene>
    <name evidence="2" type="ORF">H8N03_09360</name>
</gene>
<keyword evidence="1" id="KW-1133">Transmembrane helix</keyword>
<protein>
    <submittedName>
        <fullName evidence="2">DUF3592 domain-containing protein</fullName>
    </submittedName>
</protein>
<dbReference type="RefSeq" id="WP_187075899.1">
    <property type="nucleotide sequence ID" value="NZ_JACORT010000003.1"/>
</dbReference>
<comment type="caution">
    <text evidence="2">The sequence shown here is derived from an EMBL/GenBank/DDBJ whole genome shotgun (WGS) entry which is preliminary data.</text>
</comment>
<feature type="transmembrane region" description="Helical" evidence="1">
    <location>
        <begin position="102"/>
        <end position="123"/>
    </location>
</feature>
<organism evidence="2 3">
    <name type="scientific">Ramlibacter cellulosilyticus</name>
    <dbReference type="NCBI Taxonomy" id="2764187"/>
    <lineage>
        <taxon>Bacteria</taxon>
        <taxon>Pseudomonadati</taxon>
        <taxon>Pseudomonadota</taxon>
        <taxon>Betaproteobacteria</taxon>
        <taxon>Burkholderiales</taxon>
        <taxon>Comamonadaceae</taxon>
        <taxon>Ramlibacter</taxon>
    </lineage>
</organism>
<keyword evidence="1" id="KW-0472">Membrane</keyword>
<keyword evidence="3" id="KW-1185">Reference proteome</keyword>
<sequence>MKTYFGLLAILFLVGGAWLLVRRLAVAWRGVPAVGQVVAFEERRAEQQVHYLPVVSFRDQRGLAHCFTSPAGSADREPAIGSIVPVRYLPDAPEQVFIVSSLHMWAAPAGFFVLGLGSLLAWIKA</sequence>
<dbReference type="EMBL" id="JACORT010000003">
    <property type="protein sequence ID" value="MBC5783149.1"/>
    <property type="molecule type" value="Genomic_DNA"/>
</dbReference>
<name>A0A923MRA6_9BURK</name>
<keyword evidence="1" id="KW-0812">Transmembrane</keyword>
<reference evidence="2" key="1">
    <citation type="submission" date="2020-08" db="EMBL/GenBank/DDBJ databases">
        <title>Ramlibacter sp. USB13 16S ribosomal RNA gene genome sequencing and assembly.</title>
        <authorList>
            <person name="Kang M."/>
        </authorList>
    </citation>
    <scope>NUCLEOTIDE SEQUENCE</scope>
    <source>
        <strain evidence="2">USB13</strain>
    </source>
</reference>
<accession>A0A923MRA6</accession>
<dbReference type="AlphaFoldDB" id="A0A923MRA6"/>
<proteinExistence type="predicted"/>
<evidence type="ECO:0000313" key="3">
    <source>
        <dbReference type="Proteomes" id="UP000608513"/>
    </source>
</evidence>
<dbReference type="Proteomes" id="UP000608513">
    <property type="component" value="Unassembled WGS sequence"/>
</dbReference>